<dbReference type="Proteomes" id="UP000828941">
    <property type="component" value="Chromosome 11"/>
</dbReference>
<organism evidence="1 2">
    <name type="scientific">Bauhinia variegata</name>
    <name type="common">Purple orchid tree</name>
    <name type="synonym">Phanera variegata</name>
    <dbReference type="NCBI Taxonomy" id="167791"/>
    <lineage>
        <taxon>Eukaryota</taxon>
        <taxon>Viridiplantae</taxon>
        <taxon>Streptophyta</taxon>
        <taxon>Embryophyta</taxon>
        <taxon>Tracheophyta</taxon>
        <taxon>Spermatophyta</taxon>
        <taxon>Magnoliopsida</taxon>
        <taxon>eudicotyledons</taxon>
        <taxon>Gunneridae</taxon>
        <taxon>Pentapetalae</taxon>
        <taxon>rosids</taxon>
        <taxon>fabids</taxon>
        <taxon>Fabales</taxon>
        <taxon>Fabaceae</taxon>
        <taxon>Cercidoideae</taxon>
        <taxon>Cercideae</taxon>
        <taxon>Bauhiniinae</taxon>
        <taxon>Bauhinia</taxon>
    </lineage>
</organism>
<comment type="caution">
    <text evidence="1">The sequence shown here is derived from an EMBL/GenBank/DDBJ whole genome shotgun (WGS) entry which is preliminary data.</text>
</comment>
<evidence type="ECO:0000313" key="1">
    <source>
        <dbReference type="EMBL" id="KAI4314072.1"/>
    </source>
</evidence>
<proteinExistence type="predicted"/>
<reference evidence="1 2" key="1">
    <citation type="journal article" date="2022" name="DNA Res.">
        <title>Chromosomal-level genome assembly of the orchid tree Bauhinia variegata (Leguminosae; Cercidoideae) supports the allotetraploid origin hypothesis of Bauhinia.</title>
        <authorList>
            <person name="Zhong Y."/>
            <person name="Chen Y."/>
            <person name="Zheng D."/>
            <person name="Pang J."/>
            <person name="Liu Y."/>
            <person name="Luo S."/>
            <person name="Meng S."/>
            <person name="Qian L."/>
            <person name="Wei D."/>
            <person name="Dai S."/>
            <person name="Zhou R."/>
        </authorList>
    </citation>
    <scope>NUCLEOTIDE SEQUENCE [LARGE SCALE GENOMIC DNA]</scope>
    <source>
        <strain evidence="1">BV-YZ2020</strain>
    </source>
</reference>
<name>A0ACB9LRQ2_BAUVA</name>
<keyword evidence="2" id="KW-1185">Reference proteome</keyword>
<sequence>MYVCPDHVEEQSKVGSLNFSSSGSAVHGHRNWPANPCGLVKCMTSGITLFGLPTNLIGESAPKVIEFQQMHLPMCFMSVIGAL</sequence>
<accession>A0ACB9LRQ2</accession>
<dbReference type="EMBL" id="CM039436">
    <property type="protein sequence ID" value="KAI4314072.1"/>
    <property type="molecule type" value="Genomic_DNA"/>
</dbReference>
<evidence type="ECO:0000313" key="2">
    <source>
        <dbReference type="Proteomes" id="UP000828941"/>
    </source>
</evidence>
<gene>
    <name evidence="1" type="ORF">L6164_027013</name>
</gene>
<protein>
    <submittedName>
        <fullName evidence="1">Uncharacterized protein</fullName>
    </submittedName>
</protein>